<dbReference type="PANTHER" id="PTHR30613">
    <property type="entry name" value="UNCHARACTERIZED PROTEIN YBIU-RELATED"/>
    <property type="match status" value="1"/>
</dbReference>
<accession>A0A378BQM5</accession>
<keyword evidence="2" id="KW-1185">Reference proteome</keyword>
<dbReference type="Gene3D" id="2.60.120.330">
    <property type="entry name" value="B-lactam Antibiotic, Isopenicillin N Synthase, Chain"/>
    <property type="match status" value="1"/>
</dbReference>
<reference evidence="1 2" key="1">
    <citation type="submission" date="2018-06" db="EMBL/GenBank/DDBJ databases">
        <authorList>
            <consortium name="Pathogen Informatics"/>
            <person name="Doyle S."/>
        </authorList>
    </citation>
    <scope>NUCLEOTIDE SEQUENCE [LARGE SCALE GENOMIC DNA]</scope>
    <source>
        <strain evidence="1 2">NCTC5050</strain>
    </source>
</reference>
<sequence length="153" mass="16995">MAALPTHETLPADHKAAIRQMKQALRAQIGDVQAVFDKLSARISERLQEIETLKAAGQEVWPTVPFRDIAEGTVSDEQRAAIKRRGCAVIKGHFPREQALAWDTAMLEYLDRNHFDDVLQRAWRQLLRFAGGFAPGDLPDLLVALANAGAAER</sequence>
<proteinExistence type="predicted"/>
<protein>
    <submittedName>
        <fullName evidence="1">Protein of uncharacterized function (DUF1479)</fullName>
    </submittedName>
</protein>
<name>A0A378BQM5_KLEPO</name>
<organism evidence="1 2">
    <name type="scientific">Klebsiella pneumoniae subsp. ozaenae</name>
    <dbReference type="NCBI Taxonomy" id="574"/>
    <lineage>
        <taxon>Bacteria</taxon>
        <taxon>Pseudomonadati</taxon>
        <taxon>Pseudomonadota</taxon>
        <taxon>Gammaproteobacteria</taxon>
        <taxon>Enterobacterales</taxon>
        <taxon>Enterobacteriaceae</taxon>
        <taxon>Klebsiella/Raoultella group</taxon>
        <taxon>Klebsiella</taxon>
        <taxon>Klebsiella pneumoniae complex</taxon>
    </lineage>
</organism>
<dbReference type="InterPro" id="IPR010856">
    <property type="entry name" value="Gig2-like"/>
</dbReference>
<dbReference type="Proteomes" id="UP000255382">
    <property type="component" value="Unassembled WGS sequence"/>
</dbReference>
<dbReference type="InterPro" id="IPR027443">
    <property type="entry name" value="IPNS-like_sf"/>
</dbReference>
<evidence type="ECO:0000313" key="1">
    <source>
        <dbReference type="EMBL" id="STV50167.1"/>
    </source>
</evidence>
<dbReference type="Pfam" id="PF07350">
    <property type="entry name" value="Gig2-like"/>
    <property type="match status" value="1"/>
</dbReference>
<evidence type="ECO:0000313" key="2">
    <source>
        <dbReference type="Proteomes" id="UP000255382"/>
    </source>
</evidence>
<dbReference type="EMBL" id="UGLZ01000005">
    <property type="protein sequence ID" value="STV50167.1"/>
    <property type="molecule type" value="Genomic_DNA"/>
</dbReference>
<dbReference type="AlphaFoldDB" id="A0A378BQM5"/>
<gene>
    <name evidence="1" type="primary">ybiU_1</name>
    <name evidence="1" type="ORF">NCTC5050_05535</name>
</gene>
<dbReference type="PANTHER" id="PTHR30613:SF1">
    <property type="entry name" value="DUF1479 DOMAIN PROTEIN (AFU_ORTHOLOGUE AFUA_5G09280)"/>
    <property type="match status" value="1"/>
</dbReference>
<dbReference type="SUPFAM" id="SSF51197">
    <property type="entry name" value="Clavaminate synthase-like"/>
    <property type="match status" value="1"/>
</dbReference>